<dbReference type="PANTHER" id="PTHR43712">
    <property type="entry name" value="PUTATIVE (AFU_ORTHOLOGUE AFUA_4G14580)-RELATED"/>
    <property type="match status" value="1"/>
</dbReference>
<dbReference type="PROSITE" id="PS51683">
    <property type="entry name" value="SAM_OMT_II"/>
    <property type="match status" value="1"/>
</dbReference>
<name>A0A2R8AAB1_9RHOB</name>
<evidence type="ECO:0000256" key="3">
    <source>
        <dbReference type="ARBA" id="ARBA00022691"/>
    </source>
</evidence>
<sequence length="357" mass="38929">MRWRNRTIASADFQSWAISNPLTRRIARRDAARVYDLVSGFVYSQTLLACVQLDLFSRIGEGTAEIGQLARSTDIPPERMERLCQAAAALDLLERAGTRRYRLGRLGAAICGVPGLDDMIRHHAMFYRDIADPVALMRGETAPELAQFWPYVFGQSGVTDQSVAQTYSGLMTSSQTLVSEETLRAIDLSGVQRLLDVGGGTGAFLKAVGQSWPGVERHLFDLPHVVATVGDPDLTVHSGSFRDDPLPRGHDACSLIRVLYDHDDDTVRALLAQCHDALPPGGRILVSEPMAGGEHPNKAGDAYFGFYTLAMTTGRPRSAARHSELLAEAGFASIEILRTARPFITGVITARRPKASI</sequence>
<dbReference type="EMBL" id="OMKW01000002">
    <property type="protein sequence ID" value="SPF29000.1"/>
    <property type="molecule type" value="Genomic_DNA"/>
</dbReference>
<dbReference type="CDD" id="cd02440">
    <property type="entry name" value="AdoMet_MTases"/>
    <property type="match status" value="1"/>
</dbReference>
<dbReference type="GO" id="GO:0032259">
    <property type="term" value="P:methylation"/>
    <property type="evidence" value="ECO:0007669"/>
    <property type="project" value="UniProtKB-KW"/>
</dbReference>
<feature type="domain" description="O-methyltransferase C-terminal" evidence="4">
    <location>
        <begin position="127"/>
        <end position="332"/>
    </location>
</feature>
<keyword evidence="3" id="KW-0949">S-adenosyl-L-methionine</keyword>
<feature type="domain" description="O-methyltransferase dimerisation" evidence="5">
    <location>
        <begin position="36"/>
        <end position="107"/>
    </location>
</feature>
<dbReference type="AlphaFoldDB" id="A0A2R8AAB1"/>
<dbReference type="InterPro" id="IPR012967">
    <property type="entry name" value="COMT_dimerisation"/>
</dbReference>
<keyword evidence="7" id="KW-1185">Reference proteome</keyword>
<dbReference type="RefSeq" id="WP_245895299.1">
    <property type="nucleotide sequence ID" value="NZ_OMKW01000002.1"/>
</dbReference>
<organism evidence="6 7">
    <name type="scientific">Pontivivens insulae</name>
    <dbReference type="NCBI Taxonomy" id="1639689"/>
    <lineage>
        <taxon>Bacteria</taxon>
        <taxon>Pseudomonadati</taxon>
        <taxon>Pseudomonadota</taxon>
        <taxon>Alphaproteobacteria</taxon>
        <taxon>Rhodobacterales</taxon>
        <taxon>Paracoccaceae</taxon>
        <taxon>Pontivivens</taxon>
    </lineage>
</organism>
<dbReference type="PANTHER" id="PTHR43712:SF2">
    <property type="entry name" value="O-METHYLTRANSFERASE CICE"/>
    <property type="match status" value="1"/>
</dbReference>
<dbReference type="Gene3D" id="3.40.50.150">
    <property type="entry name" value="Vaccinia Virus protein VP39"/>
    <property type="match status" value="1"/>
</dbReference>
<proteinExistence type="predicted"/>
<dbReference type="GO" id="GO:0008171">
    <property type="term" value="F:O-methyltransferase activity"/>
    <property type="evidence" value="ECO:0007669"/>
    <property type="project" value="InterPro"/>
</dbReference>
<dbReference type="EC" id="2.1.1.210" evidence="6"/>
<dbReference type="Proteomes" id="UP000244932">
    <property type="component" value="Unassembled WGS sequence"/>
</dbReference>
<evidence type="ECO:0000313" key="7">
    <source>
        <dbReference type="Proteomes" id="UP000244932"/>
    </source>
</evidence>
<gene>
    <name evidence="6" type="primary">crtF</name>
    <name evidence="6" type="ORF">POI8812_01305</name>
</gene>
<dbReference type="GO" id="GO:0046983">
    <property type="term" value="F:protein dimerization activity"/>
    <property type="evidence" value="ECO:0007669"/>
    <property type="project" value="InterPro"/>
</dbReference>
<dbReference type="InterPro" id="IPR036388">
    <property type="entry name" value="WH-like_DNA-bd_sf"/>
</dbReference>
<dbReference type="GO" id="GO:0043803">
    <property type="term" value="F:hydroxyneurosporene-O-methyltransferase activity"/>
    <property type="evidence" value="ECO:0007669"/>
    <property type="project" value="UniProtKB-EC"/>
</dbReference>
<keyword evidence="2 6" id="KW-0808">Transferase</keyword>
<protein>
    <submittedName>
        <fullName evidence="6">Demethylspheroidene O-methyltransferase</fullName>
        <ecNumber evidence="6">2.1.1.210</ecNumber>
    </submittedName>
</protein>
<dbReference type="SUPFAM" id="SSF53335">
    <property type="entry name" value="S-adenosyl-L-methionine-dependent methyltransferases"/>
    <property type="match status" value="1"/>
</dbReference>
<accession>A0A2R8AAB1</accession>
<reference evidence="6 7" key="1">
    <citation type="submission" date="2018-03" db="EMBL/GenBank/DDBJ databases">
        <authorList>
            <person name="Keele B.F."/>
        </authorList>
    </citation>
    <scope>NUCLEOTIDE SEQUENCE [LARGE SCALE GENOMIC DNA]</scope>
    <source>
        <strain evidence="6 7">CeCT 8812</strain>
    </source>
</reference>
<dbReference type="InterPro" id="IPR001077">
    <property type="entry name" value="COMT_C"/>
</dbReference>
<dbReference type="InterPro" id="IPR029063">
    <property type="entry name" value="SAM-dependent_MTases_sf"/>
</dbReference>
<dbReference type="Gene3D" id="1.10.10.10">
    <property type="entry name" value="Winged helix-like DNA-binding domain superfamily/Winged helix DNA-binding domain"/>
    <property type="match status" value="1"/>
</dbReference>
<evidence type="ECO:0000256" key="2">
    <source>
        <dbReference type="ARBA" id="ARBA00022679"/>
    </source>
</evidence>
<dbReference type="SUPFAM" id="SSF46785">
    <property type="entry name" value="Winged helix' DNA-binding domain"/>
    <property type="match status" value="1"/>
</dbReference>
<dbReference type="Pfam" id="PF00891">
    <property type="entry name" value="Methyltransf_2"/>
    <property type="match status" value="1"/>
</dbReference>
<evidence type="ECO:0000259" key="5">
    <source>
        <dbReference type="Pfam" id="PF08100"/>
    </source>
</evidence>
<keyword evidence="1 6" id="KW-0489">Methyltransferase</keyword>
<dbReference type="InterPro" id="IPR036390">
    <property type="entry name" value="WH_DNA-bd_sf"/>
</dbReference>
<dbReference type="Pfam" id="PF08100">
    <property type="entry name" value="Dimerisation"/>
    <property type="match status" value="1"/>
</dbReference>
<evidence type="ECO:0000259" key="4">
    <source>
        <dbReference type="Pfam" id="PF00891"/>
    </source>
</evidence>
<evidence type="ECO:0000256" key="1">
    <source>
        <dbReference type="ARBA" id="ARBA00022603"/>
    </source>
</evidence>
<evidence type="ECO:0000313" key="6">
    <source>
        <dbReference type="EMBL" id="SPF29000.1"/>
    </source>
</evidence>
<dbReference type="InterPro" id="IPR016461">
    <property type="entry name" value="COMT-like"/>
</dbReference>